<dbReference type="Gene3D" id="3.90.1150.10">
    <property type="entry name" value="Aspartate Aminotransferase, domain 1"/>
    <property type="match status" value="1"/>
</dbReference>
<dbReference type="InterPro" id="IPR015424">
    <property type="entry name" value="PyrdxlP-dep_Trfase"/>
</dbReference>
<name>A0A2U3L8Y7_9BACT</name>
<dbReference type="SUPFAM" id="SSF53383">
    <property type="entry name" value="PLP-dependent transferases"/>
    <property type="match status" value="1"/>
</dbReference>
<keyword evidence="3" id="KW-0456">Lyase</keyword>
<dbReference type="Gene3D" id="3.40.640.10">
    <property type="entry name" value="Type I PLP-dependent aspartate aminotransferase-like (Major domain)"/>
    <property type="match status" value="1"/>
</dbReference>
<dbReference type="OrthoDB" id="9804366at2"/>
<dbReference type="InterPro" id="IPR000192">
    <property type="entry name" value="Aminotrans_V_dom"/>
</dbReference>
<dbReference type="InterPro" id="IPR015422">
    <property type="entry name" value="PyrdxlP-dep_Trfase_small"/>
</dbReference>
<dbReference type="InterPro" id="IPR006311">
    <property type="entry name" value="TAT_signal"/>
</dbReference>
<gene>
    <name evidence="3" type="ORF">SBA1_820082</name>
</gene>
<evidence type="ECO:0000256" key="1">
    <source>
        <dbReference type="ARBA" id="ARBA00022898"/>
    </source>
</evidence>
<sequence>MLDRRRFLSTATAGLAGSLALSARLFAQLEKIPPLPDHSLLDRNEDAYWAEMRKQFLIPEDEVYLNNGTVGSSPAPVLRAIFDGYTTTEKMDQQDPEDYPIWGYAAWNEFRDPLAAFVGCTRDEIALLRNATEANSYIANGVDMKPGDEVLMTDQEHPGGEHPWDLKAKRYGIVVKKVTLPRPVKDAAQVLNLFNDAITSRTRVLFFSHITTFSGVVLPARELSALARSKGILSAVDGAHVPGMMRLNVPDLGCDMYSSSPHKWLMAPKGSGFLYVRDEVIDRLWNTIATEGWDDVKIRAERFQRIGSSNVPALWGLRASIKLANDIGMERIERRHRQLADYILDAMKTRGAESWTSPDPALRCAIVSVNVPPVPRMDLENWLWKTHRIRIRGGDPYKLRLSTPYYLQKKDMDRFLEKFDEYKREKKLA</sequence>
<feature type="domain" description="Aminotransferase class V" evidence="2">
    <location>
        <begin position="64"/>
        <end position="395"/>
    </location>
</feature>
<dbReference type="Proteomes" id="UP000238701">
    <property type="component" value="Unassembled WGS sequence"/>
</dbReference>
<accession>A0A2U3L8Y7</accession>
<dbReference type="EMBL" id="OMOD01000180">
    <property type="protein sequence ID" value="SPF48280.1"/>
    <property type="molecule type" value="Genomic_DNA"/>
</dbReference>
<evidence type="ECO:0000313" key="4">
    <source>
        <dbReference type="Proteomes" id="UP000238701"/>
    </source>
</evidence>
<organism evidence="3 4">
    <name type="scientific">Candidatus Sulfotelmatobacter kueseliae</name>
    <dbReference type="NCBI Taxonomy" id="2042962"/>
    <lineage>
        <taxon>Bacteria</taxon>
        <taxon>Pseudomonadati</taxon>
        <taxon>Acidobacteriota</taxon>
        <taxon>Terriglobia</taxon>
        <taxon>Terriglobales</taxon>
        <taxon>Candidatus Korobacteraceae</taxon>
        <taxon>Candidatus Sulfotelmatobacter</taxon>
    </lineage>
</organism>
<dbReference type="Pfam" id="PF00266">
    <property type="entry name" value="Aminotran_5"/>
    <property type="match status" value="1"/>
</dbReference>
<reference evidence="4" key="1">
    <citation type="submission" date="2018-02" db="EMBL/GenBank/DDBJ databases">
        <authorList>
            <person name="Hausmann B."/>
        </authorList>
    </citation>
    <scope>NUCLEOTIDE SEQUENCE [LARGE SCALE GENOMIC DNA]</scope>
    <source>
        <strain evidence="4">Peat soil MAG SbA1</strain>
    </source>
</reference>
<dbReference type="PROSITE" id="PS51318">
    <property type="entry name" value="TAT"/>
    <property type="match status" value="1"/>
</dbReference>
<keyword evidence="1" id="KW-0663">Pyridoxal phosphate</keyword>
<dbReference type="GO" id="GO:0016829">
    <property type="term" value="F:lyase activity"/>
    <property type="evidence" value="ECO:0007669"/>
    <property type="project" value="UniProtKB-KW"/>
</dbReference>
<proteinExistence type="predicted"/>
<dbReference type="AlphaFoldDB" id="A0A2U3L8Y7"/>
<dbReference type="PANTHER" id="PTHR43092">
    <property type="entry name" value="L-CYSTEINE DESULFHYDRASE"/>
    <property type="match status" value="1"/>
</dbReference>
<protein>
    <submittedName>
        <fullName evidence="3">Selenocysteine lyase</fullName>
    </submittedName>
</protein>
<evidence type="ECO:0000313" key="3">
    <source>
        <dbReference type="EMBL" id="SPF48280.1"/>
    </source>
</evidence>
<dbReference type="PANTHER" id="PTHR43092:SF6">
    <property type="entry name" value="BLR1280 PROTEIN"/>
    <property type="match status" value="1"/>
</dbReference>
<dbReference type="InterPro" id="IPR015421">
    <property type="entry name" value="PyrdxlP-dep_Trfase_major"/>
</dbReference>
<evidence type="ECO:0000259" key="2">
    <source>
        <dbReference type="Pfam" id="PF00266"/>
    </source>
</evidence>